<dbReference type="PROSITE" id="PS51257">
    <property type="entry name" value="PROKAR_LIPOPROTEIN"/>
    <property type="match status" value="1"/>
</dbReference>
<accession>A0A2A9DQ53</accession>
<protein>
    <submittedName>
        <fullName evidence="3">Uncharacterized protein DUF4232</fullName>
    </submittedName>
</protein>
<evidence type="ECO:0000256" key="1">
    <source>
        <dbReference type="SAM" id="SignalP"/>
    </source>
</evidence>
<sequence>MRQIFPALLCIPLLTACGAATGPENAPIGSTTTVTTAATTTHTATPGPFPAATPTADYAWPARPEDDGVPSCPAEILSSSLSAFDTHDDGGFYTITVSNTSDATWCGVKDFPKLRALSGGTQVGRMAHINGLIPETIPLAAGESAYAHFELRGGKPCSAEAKTVDSINMQWPREDTMPLPEPLPVCTDSHQVPPVFITGPWGSAPTPYS</sequence>
<dbReference type="STRING" id="1724.GCA_001044175_01096"/>
<name>A0A2A9DQ53_9CORY</name>
<dbReference type="Pfam" id="PF14016">
    <property type="entry name" value="DUF4232"/>
    <property type="match status" value="1"/>
</dbReference>
<reference evidence="3 4" key="1">
    <citation type="submission" date="2017-10" db="EMBL/GenBank/DDBJ databases">
        <title>Sequencing the genomes of 1000 actinobacteria strains.</title>
        <authorList>
            <person name="Klenk H.-P."/>
        </authorList>
    </citation>
    <scope>NUCLEOTIDE SEQUENCE [LARGE SCALE GENOMIC DNA]</scope>
    <source>
        <strain evidence="3 4">DSM 20688</strain>
    </source>
</reference>
<dbReference type="Proteomes" id="UP000221653">
    <property type="component" value="Unassembled WGS sequence"/>
</dbReference>
<dbReference type="EMBL" id="PDJF01000001">
    <property type="protein sequence ID" value="PFG28486.1"/>
    <property type="molecule type" value="Genomic_DNA"/>
</dbReference>
<dbReference type="AlphaFoldDB" id="A0A2A9DQ53"/>
<feature type="signal peptide" evidence="1">
    <location>
        <begin position="1"/>
        <end position="22"/>
    </location>
</feature>
<gene>
    <name evidence="3" type="ORF">ATK06_1597</name>
</gene>
<dbReference type="RefSeq" id="WP_169916277.1">
    <property type="nucleotide sequence ID" value="NZ_LS483464.1"/>
</dbReference>
<comment type="caution">
    <text evidence="3">The sequence shown here is derived from an EMBL/GenBank/DDBJ whole genome shotgun (WGS) entry which is preliminary data.</text>
</comment>
<keyword evidence="4" id="KW-1185">Reference proteome</keyword>
<evidence type="ECO:0000259" key="2">
    <source>
        <dbReference type="Pfam" id="PF14016"/>
    </source>
</evidence>
<feature type="chain" id="PRO_5039038415" evidence="1">
    <location>
        <begin position="23"/>
        <end position="209"/>
    </location>
</feature>
<keyword evidence="1" id="KW-0732">Signal</keyword>
<proteinExistence type="predicted"/>
<feature type="domain" description="DUF4232" evidence="2">
    <location>
        <begin position="72"/>
        <end position="195"/>
    </location>
</feature>
<organism evidence="3 4">
    <name type="scientific">Corynebacterium renale</name>
    <dbReference type="NCBI Taxonomy" id="1724"/>
    <lineage>
        <taxon>Bacteria</taxon>
        <taxon>Bacillati</taxon>
        <taxon>Actinomycetota</taxon>
        <taxon>Actinomycetes</taxon>
        <taxon>Mycobacteriales</taxon>
        <taxon>Corynebacteriaceae</taxon>
        <taxon>Corynebacterium</taxon>
    </lineage>
</organism>
<evidence type="ECO:0000313" key="4">
    <source>
        <dbReference type="Proteomes" id="UP000221653"/>
    </source>
</evidence>
<evidence type="ECO:0000313" key="3">
    <source>
        <dbReference type="EMBL" id="PFG28486.1"/>
    </source>
</evidence>
<dbReference type="InterPro" id="IPR025326">
    <property type="entry name" value="DUF4232"/>
</dbReference>